<dbReference type="InterPro" id="IPR029058">
    <property type="entry name" value="AB_hydrolase_fold"/>
</dbReference>
<dbReference type="Pfam" id="PF20434">
    <property type="entry name" value="BD-FAE"/>
    <property type="match status" value="1"/>
</dbReference>
<keyword evidence="5" id="KW-1185">Reference proteome</keyword>
<name>A0A370IB44_9NOCA</name>
<evidence type="ECO:0000313" key="5">
    <source>
        <dbReference type="Proteomes" id="UP000254869"/>
    </source>
</evidence>
<evidence type="ECO:0000259" key="3">
    <source>
        <dbReference type="Pfam" id="PF20434"/>
    </source>
</evidence>
<sequence length="297" mass="30980">MFGRTRGRLRGAAVALALGAAIAAAGSIAVQPVSPAVVAVDTGSAAGRPVRIQYREAADTFGDLYLPSSGTGPYPVVVLVHGGGWSQNRDLSQFDRQAKLLVGHGIAVWNVEYRRVNGAGGWPTTLTDVGDAVHALGGVVQWRSGNRLDLSRVHLAGHSAGGQLAAWVAGRPVDGIRIRSLTVLAAVLDPALAATAGRDLFVQRLLGGPPAEVPDRYRFASPMDNLPSGLAITAVHGDRDHVVAAEQSRRYIAAAQARNTAELRILPGVGHAEFVDPDSSAWAAAESAILDHVARLS</sequence>
<dbReference type="Gene3D" id="3.40.50.1820">
    <property type="entry name" value="alpha/beta hydrolase"/>
    <property type="match status" value="1"/>
</dbReference>
<keyword evidence="1 4" id="KW-0378">Hydrolase</keyword>
<dbReference type="InterPro" id="IPR050300">
    <property type="entry name" value="GDXG_lipolytic_enzyme"/>
</dbReference>
<reference evidence="4 5" key="1">
    <citation type="submission" date="2018-07" db="EMBL/GenBank/DDBJ databases">
        <title>Genomic Encyclopedia of Type Strains, Phase IV (KMG-IV): sequencing the most valuable type-strain genomes for metagenomic binning, comparative biology and taxonomic classification.</title>
        <authorList>
            <person name="Goeker M."/>
        </authorList>
    </citation>
    <scope>NUCLEOTIDE SEQUENCE [LARGE SCALE GENOMIC DNA]</scope>
    <source>
        <strain evidence="4 5">DSM 44290</strain>
    </source>
</reference>
<dbReference type="AlphaFoldDB" id="A0A370IB44"/>
<feature type="chain" id="PRO_5038917653" evidence="2">
    <location>
        <begin position="24"/>
        <end position="297"/>
    </location>
</feature>
<evidence type="ECO:0000256" key="2">
    <source>
        <dbReference type="SAM" id="SignalP"/>
    </source>
</evidence>
<evidence type="ECO:0000313" key="4">
    <source>
        <dbReference type="EMBL" id="RDI67955.1"/>
    </source>
</evidence>
<gene>
    <name evidence="4" type="ORF">DFR76_102356</name>
</gene>
<dbReference type="SUPFAM" id="SSF53474">
    <property type="entry name" value="alpha/beta-Hydrolases"/>
    <property type="match status" value="1"/>
</dbReference>
<dbReference type="Proteomes" id="UP000254869">
    <property type="component" value="Unassembled WGS sequence"/>
</dbReference>
<dbReference type="PANTHER" id="PTHR48081">
    <property type="entry name" value="AB HYDROLASE SUPERFAMILY PROTEIN C4A8.06C"/>
    <property type="match status" value="1"/>
</dbReference>
<feature type="domain" description="BD-FAE-like" evidence="3">
    <location>
        <begin position="63"/>
        <end position="169"/>
    </location>
</feature>
<proteinExistence type="predicted"/>
<organism evidence="4 5">
    <name type="scientific">Nocardia pseudobrasiliensis</name>
    <dbReference type="NCBI Taxonomy" id="45979"/>
    <lineage>
        <taxon>Bacteria</taxon>
        <taxon>Bacillati</taxon>
        <taxon>Actinomycetota</taxon>
        <taxon>Actinomycetes</taxon>
        <taxon>Mycobacteriales</taxon>
        <taxon>Nocardiaceae</taxon>
        <taxon>Nocardia</taxon>
    </lineage>
</organism>
<keyword evidence="2" id="KW-0732">Signal</keyword>
<comment type="caution">
    <text evidence="4">The sequence shown here is derived from an EMBL/GenBank/DDBJ whole genome shotgun (WGS) entry which is preliminary data.</text>
</comment>
<dbReference type="GO" id="GO:0016787">
    <property type="term" value="F:hydrolase activity"/>
    <property type="evidence" value="ECO:0007669"/>
    <property type="project" value="UniProtKB-KW"/>
</dbReference>
<evidence type="ECO:0000256" key="1">
    <source>
        <dbReference type="ARBA" id="ARBA00022801"/>
    </source>
</evidence>
<dbReference type="RefSeq" id="WP_245997129.1">
    <property type="nucleotide sequence ID" value="NZ_QQBC01000002.1"/>
</dbReference>
<accession>A0A370IB44</accession>
<dbReference type="STRING" id="1210086.GCA_001613105_00932"/>
<protein>
    <submittedName>
        <fullName evidence="4">Alpha/beta hydrolase family protein</fullName>
    </submittedName>
</protein>
<dbReference type="EMBL" id="QQBC01000002">
    <property type="protein sequence ID" value="RDI67955.1"/>
    <property type="molecule type" value="Genomic_DNA"/>
</dbReference>
<feature type="signal peptide" evidence="2">
    <location>
        <begin position="1"/>
        <end position="23"/>
    </location>
</feature>
<dbReference type="InterPro" id="IPR049492">
    <property type="entry name" value="BD-FAE-like_dom"/>
</dbReference>